<dbReference type="Gene3D" id="3.40.630.30">
    <property type="match status" value="1"/>
</dbReference>
<gene>
    <name evidence="2" type="ORF">SAMN05421848_2200</name>
</gene>
<dbReference type="InterPro" id="IPR000182">
    <property type="entry name" value="GNAT_dom"/>
</dbReference>
<dbReference type="OrthoDB" id="9813917at2"/>
<accession>A0A1I1KVG5</accession>
<protein>
    <submittedName>
        <fullName evidence="2">Acetyltransferase (GNAT) family protein</fullName>
    </submittedName>
</protein>
<dbReference type="SUPFAM" id="SSF55729">
    <property type="entry name" value="Acyl-CoA N-acyltransferases (Nat)"/>
    <property type="match status" value="1"/>
</dbReference>
<sequence>MATDVPLIEKVSVSSLPKQLLLEADPDETSIETYPKDGIALRAALDGVIAGICVLAFRTPGELELLNIAVMPALQQRGIGSLLLNAAIDTAHDHSCQRLTLGTGAFGHQLSFYQRHGLRVVSVQKDYFTEYYDRPLFENGIQHQDRLWLVLDLSMRAGK</sequence>
<feature type="domain" description="N-acetyltransferase" evidence="1">
    <location>
        <begin position="1"/>
        <end position="138"/>
    </location>
</feature>
<evidence type="ECO:0000313" key="3">
    <source>
        <dbReference type="Proteomes" id="UP000199046"/>
    </source>
</evidence>
<organism evidence="2 3">
    <name type="scientific">Kushneria avicenniae</name>
    <dbReference type="NCBI Taxonomy" id="402385"/>
    <lineage>
        <taxon>Bacteria</taxon>
        <taxon>Pseudomonadati</taxon>
        <taxon>Pseudomonadota</taxon>
        <taxon>Gammaproteobacteria</taxon>
        <taxon>Oceanospirillales</taxon>
        <taxon>Halomonadaceae</taxon>
        <taxon>Kushneria</taxon>
    </lineage>
</organism>
<dbReference type="RefSeq" id="WP_090133885.1">
    <property type="nucleotide sequence ID" value="NZ_FOLY01000004.1"/>
</dbReference>
<dbReference type="AlphaFoldDB" id="A0A1I1KVG5"/>
<keyword evidence="2" id="KW-0808">Transferase</keyword>
<evidence type="ECO:0000313" key="2">
    <source>
        <dbReference type="EMBL" id="SFC64595.1"/>
    </source>
</evidence>
<dbReference type="GO" id="GO:0016747">
    <property type="term" value="F:acyltransferase activity, transferring groups other than amino-acyl groups"/>
    <property type="evidence" value="ECO:0007669"/>
    <property type="project" value="InterPro"/>
</dbReference>
<dbReference type="Proteomes" id="UP000199046">
    <property type="component" value="Unassembled WGS sequence"/>
</dbReference>
<name>A0A1I1KVG5_9GAMM</name>
<dbReference type="Pfam" id="PF00583">
    <property type="entry name" value="Acetyltransf_1"/>
    <property type="match status" value="1"/>
</dbReference>
<proteinExistence type="predicted"/>
<reference evidence="3" key="1">
    <citation type="submission" date="2016-10" db="EMBL/GenBank/DDBJ databases">
        <authorList>
            <person name="Varghese N."/>
            <person name="Submissions S."/>
        </authorList>
    </citation>
    <scope>NUCLEOTIDE SEQUENCE [LARGE SCALE GENOMIC DNA]</scope>
    <source>
        <strain evidence="3">DSM 23439</strain>
    </source>
</reference>
<evidence type="ECO:0000259" key="1">
    <source>
        <dbReference type="PROSITE" id="PS51186"/>
    </source>
</evidence>
<dbReference type="InterPro" id="IPR016181">
    <property type="entry name" value="Acyl_CoA_acyltransferase"/>
</dbReference>
<dbReference type="PROSITE" id="PS51186">
    <property type="entry name" value="GNAT"/>
    <property type="match status" value="1"/>
</dbReference>
<dbReference type="CDD" id="cd04301">
    <property type="entry name" value="NAT_SF"/>
    <property type="match status" value="1"/>
</dbReference>
<dbReference type="STRING" id="402385.SAMN05421848_2200"/>
<keyword evidence="3" id="KW-1185">Reference proteome</keyword>
<dbReference type="EMBL" id="FOLY01000004">
    <property type="protein sequence ID" value="SFC64595.1"/>
    <property type="molecule type" value="Genomic_DNA"/>
</dbReference>